<keyword evidence="3" id="KW-0732">Signal</keyword>
<dbReference type="AlphaFoldDB" id="A0A5N6TP18"/>
<evidence type="ECO:0000313" key="8">
    <source>
        <dbReference type="EMBL" id="KAE8148108.1"/>
    </source>
</evidence>
<dbReference type="CDD" id="cd10917">
    <property type="entry name" value="CE4_NodB_like_6s_7s"/>
    <property type="match status" value="1"/>
</dbReference>
<evidence type="ECO:0000256" key="3">
    <source>
        <dbReference type="ARBA" id="ARBA00022729"/>
    </source>
</evidence>
<dbReference type="EMBL" id="ML742175">
    <property type="protein sequence ID" value="KAE8148108.1"/>
    <property type="molecule type" value="Genomic_DNA"/>
</dbReference>
<dbReference type="Gene3D" id="3.20.20.370">
    <property type="entry name" value="Glycoside hydrolase/deacetylase"/>
    <property type="match status" value="1"/>
</dbReference>
<evidence type="ECO:0000256" key="1">
    <source>
        <dbReference type="ARBA" id="ARBA00001941"/>
    </source>
</evidence>
<keyword evidence="4" id="KW-0378">Hydrolase</keyword>
<evidence type="ECO:0000259" key="7">
    <source>
        <dbReference type="PROSITE" id="PS51677"/>
    </source>
</evidence>
<dbReference type="PANTHER" id="PTHR46471">
    <property type="entry name" value="CHITIN DEACETYLASE"/>
    <property type="match status" value="1"/>
</dbReference>
<gene>
    <name evidence="8" type="ORF">BDV25DRAFT_168677</name>
</gene>
<keyword evidence="5" id="KW-0119">Carbohydrate metabolism</keyword>
<feature type="domain" description="NodB homology" evidence="7">
    <location>
        <begin position="207"/>
        <end position="393"/>
    </location>
</feature>
<keyword evidence="2" id="KW-0479">Metal-binding</keyword>
<reference evidence="8 9" key="1">
    <citation type="submission" date="2019-04" db="EMBL/GenBank/DDBJ databases">
        <title>Friends and foes A comparative genomics study of 23 Aspergillus species from section Flavi.</title>
        <authorList>
            <consortium name="DOE Joint Genome Institute"/>
            <person name="Kjaerbolling I."/>
            <person name="Vesth T."/>
            <person name="Frisvad J.C."/>
            <person name="Nybo J.L."/>
            <person name="Theobald S."/>
            <person name="Kildgaard S."/>
            <person name="Isbrandt T."/>
            <person name="Kuo A."/>
            <person name="Sato A."/>
            <person name="Lyhne E.K."/>
            <person name="Kogle M.E."/>
            <person name="Wiebenga A."/>
            <person name="Kun R.S."/>
            <person name="Lubbers R.J."/>
            <person name="Makela M.R."/>
            <person name="Barry K."/>
            <person name="Chovatia M."/>
            <person name="Clum A."/>
            <person name="Daum C."/>
            <person name="Haridas S."/>
            <person name="He G."/>
            <person name="LaButti K."/>
            <person name="Lipzen A."/>
            <person name="Mondo S."/>
            <person name="Riley R."/>
            <person name="Salamov A."/>
            <person name="Simmons B.A."/>
            <person name="Magnuson J.K."/>
            <person name="Henrissat B."/>
            <person name="Mortensen U.H."/>
            <person name="Larsen T.O."/>
            <person name="Devries R.P."/>
            <person name="Grigoriev I.V."/>
            <person name="Machida M."/>
            <person name="Baker S.E."/>
            <person name="Andersen M.R."/>
        </authorList>
    </citation>
    <scope>NUCLEOTIDE SEQUENCE [LARGE SCALE GENOMIC DNA]</scope>
    <source>
        <strain evidence="8 9">IBT 18842</strain>
    </source>
</reference>
<keyword evidence="6" id="KW-0170">Cobalt</keyword>
<name>A0A5N6TP18_ASPAV</name>
<accession>A0A5N6TP18</accession>
<keyword evidence="9" id="KW-1185">Reference proteome</keyword>
<evidence type="ECO:0000256" key="5">
    <source>
        <dbReference type="ARBA" id="ARBA00023277"/>
    </source>
</evidence>
<dbReference type="InterPro" id="IPR011330">
    <property type="entry name" value="Glyco_hydro/deAcase_b/a-brl"/>
</dbReference>
<proteinExistence type="predicted"/>
<dbReference type="SUPFAM" id="SSF88713">
    <property type="entry name" value="Glycoside hydrolase/deacetylase"/>
    <property type="match status" value="1"/>
</dbReference>
<sequence>MSPFIFLLGLVSARTLLHLSFLQSPQSTVPITIDSFPDPQKNDLGFWHGALENLPVTYSPSSVTLYPSDPDQIYHTELSPAQCFDLTPFQTWYLHITLTGAPHFSVSLNQNNIFCTPRRNPYPETWDSLDAARYSIRNASGTEIYMPLSHFHIDLSRVVSVSLGGFYQPYTPVKVSKIELVPTPPGNFPIPPKLRNGVLRLACTRPGSFAFGIDDGLPWLAREVMEILESEGVLATFFVVGRGLRDRRTGFGEFYRKMIARGHQIALHSDLHRKMEALEDKDIDDDIRSNIATFQSILSIKSKYFRPPYGTIGARTRQHLAKHITDPQIINWSVDIEDWMWADSETPERQLDAFYRDVERGGNLAVMHYLSPSTVGYFREIIKFVKARNLTIMRIDQCLEDRDAPLFSL</sequence>
<dbReference type="OrthoDB" id="2128708at2759"/>
<dbReference type="PROSITE" id="PS51677">
    <property type="entry name" value="NODB"/>
    <property type="match status" value="1"/>
</dbReference>
<dbReference type="GO" id="GO:0046872">
    <property type="term" value="F:metal ion binding"/>
    <property type="evidence" value="ECO:0007669"/>
    <property type="project" value="UniProtKB-KW"/>
</dbReference>
<protein>
    <recommendedName>
        <fullName evidence="7">NodB homology domain-containing protein</fullName>
    </recommendedName>
</protein>
<evidence type="ECO:0000256" key="6">
    <source>
        <dbReference type="ARBA" id="ARBA00023285"/>
    </source>
</evidence>
<evidence type="ECO:0000256" key="4">
    <source>
        <dbReference type="ARBA" id="ARBA00022801"/>
    </source>
</evidence>
<dbReference type="InterPro" id="IPR002509">
    <property type="entry name" value="NODB_dom"/>
</dbReference>
<dbReference type="Pfam" id="PF01522">
    <property type="entry name" value="Polysacc_deac_1"/>
    <property type="match status" value="1"/>
</dbReference>
<dbReference type="Proteomes" id="UP000325780">
    <property type="component" value="Unassembled WGS sequence"/>
</dbReference>
<organism evidence="8 9">
    <name type="scientific">Aspergillus avenaceus</name>
    <dbReference type="NCBI Taxonomy" id="36643"/>
    <lineage>
        <taxon>Eukaryota</taxon>
        <taxon>Fungi</taxon>
        <taxon>Dikarya</taxon>
        <taxon>Ascomycota</taxon>
        <taxon>Pezizomycotina</taxon>
        <taxon>Eurotiomycetes</taxon>
        <taxon>Eurotiomycetidae</taxon>
        <taxon>Eurotiales</taxon>
        <taxon>Aspergillaceae</taxon>
        <taxon>Aspergillus</taxon>
        <taxon>Aspergillus subgen. Circumdati</taxon>
    </lineage>
</organism>
<dbReference type="GO" id="GO:0005975">
    <property type="term" value="P:carbohydrate metabolic process"/>
    <property type="evidence" value="ECO:0007669"/>
    <property type="project" value="InterPro"/>
</dbReference>
<evidence type="ECO:0000313" key="9">
    <source>
        <dbReference type="Proteomes" id="UP000325780"/>
    </source>
</evidence>
<dbReference type="GO" id="GO:0016810">
    <property type="term" value="F:hydrolase activity, acting on carbon-nitrogen (but not peptide) bonds"/>
    <property type="evidence" value="ECO:0007669"/>
    <property type="project" value="InterPro"/>
</dbReference>
<evidence type="ECO:0000256" key="2">
    <source>
        <dbReference type="ARBA" id="ARBA00022723"/>
    </source>
</evidence>
<comment type="cofactor">
    <cofactor evidence="1">
        <name>Co(2+)</name>
        <dbReference type="ChEBI" id="CHEBI:48828"/>
    </cofactor>
</comment>
<dbReference type="PANTHER" id="PTHR46471:SF6">
    <property type="entry name" value="GLYCOSYL HYDROLASE"/>
    <property type="match status" value="1"/>
</dbReference>